<evidence type="ECO:0000313" key="2">
    <source>
        <dbReference type="EMBL" id="KAF4613715.1"/>
    </source>
</evidence>
<evidence type="ECO:0000256" key="1">
    <source>
        <dbReference type="SAM" id="SignalP"/>
    </source>
</evidence>
<dbReference type="AlphaFoldDB" id="A0A8H4QM82"/>
<sequence length="230" mass="24928">MFKQIAVSLALCALASFATVAAGLSDKVLVNLRVEGTTKTHFEGFVWTSGHNVTTKIGGNHHCDGTNNDTFPHPGPTATTALADSNLMFDGEFFPKPKFDDFLISNIEGESNKNNRSWGILLNFQDLEVGGCQQQVRTCDKVLFAFDKFNKKHILELTGPALWVVDANKSLVLTVRDGRTGLPVQGANVNGQLSDADGKVSVTFAEKGVKGVKAEKDDSIRSNKLEFLVV</sequence>
<protein>
    <submittedName>
        <fullName evidence="2">Uncharacterized protein</fullName>
    </submittedName>
</protein>
<proteinExistence type="predicted"/>
<feature type="chain" id="PRO_5034031042" evidence="1">
    <location>
        <begin position="24"/>
        <end position="230"/>
    </location>
</feature>
<comment type="caution">
    <text evidence="2">The sequence shown here is derived from an EMBL/GenBank/DDBJ whole genome shotgun (WGS) entry which is preliminary data.</text>
</comment>
<gene>
    <name evidence="2" type="ORF">D9613_007542</name>
</gene>
<dbReference type="EMBL" id="JAACJL010000045">
    <property type="protein sequence ID" value="KAF4613715.1"/>
    <property type="molecule type" value="Genomic_DNA"/>
</dbReference>
<keyword evidence="1" id="KW-0732">Signal</keyword>
<dbReference type="Proteomes" id="UP000521872">
    <property type="component" value="Unassembled WGS sequence"/>
</dbReference>
<feature type="signal peptide" evidence="1">
    <location>
        <begin position="1"/>
        <end position="23"/>
    </location>
</feature>
<evidence type="ECO:0000313" key="3">
    <source>
        <dbReference type="Proteomes" id="UP000521872"/>
    </source>
</evidence>
<name>A0A8H4QM82_9AGAR</name>
<organism evidence="2 3">
    <name type="scientific">Agrocybe pediades</name>
    <dbReference type="NCBI Taxonomy" id="84607"/>
    <lineage>
        <taxon>Eukaryota</taxon>
        <taxon>Fungi</taxon>
        <taxon>Dikarya</taxon>
        <taxon>Basidiomycota</taxon>
        <taxon>Agaricomycotina</taxon>
        <taxon>Agaricomycetes</taxon>
        <taxon>Agaricomycetidae</taxon>
        <taxon>Agaricales</taxon>
        <taxon>Agaricineae</taxon>
        <taxon>Strophariaceae</taxon>
        <taxon>Agrocybe</taxon>
    </lineage>
</organism>
<keyword evidence="3" id="KW-1185">Reference proteome</keyword>
<reference evidence="2 3" key="1">
    <citation type="submission" date="2019-12" db="EMBL/GenBank/DDBJ databases">
        <authorList>
            <person name="Floudas D."/>
            <person name="Bentzer J."/>
            <person name="Ahren D."/>
            <person name="Johansson T."/>
            <person name="Persson P."/>
            <person name="Tunlid A."/>
        </authorList>
    </citation>
    <scope>NUCLEOTIDE SEQUENCE [LARGE SCALE GENOMIC DNA]</scope>
    <source>
        <strain evidence="2 3">CBS 102.39</strain>
    </source>
</reference>
<accession>A0A8H4QM82</accession>